<feature type="domain" description="Aldehyde oxidase/xanthine dehydrogenase second molybdopterin binding" evidence="2">
    <location>
        <begin position="648"/>
        <end position="884"/>
    </location>
</feature>
<accession>A0A3P4B1B9</accession>
<dbReference type="PROSITE" id="PS51318">
    <property type="entry name" value="TAT"/>
    <property type="match status" value="1"/>
</dbReference>
<organism evidence="3 4">
    <name type="scientific">Pigmentiphaga humi</name>
    <dbReference type="NCBI Taxonomy" id="2478468"/>
    <lineage>
        <taxon>Bacteria</taxon>
        <taxon>Pseudomonadati</taxon>
        <taxon>Pseudomonadota</taxon>
        <taxon>Betaproteobacteria</taxon>
        <taxon>Burkholderiales</taxon>
        <taxon>Alcaligenaceae</taxon>
        <taxon>Pigmentiphaga</taxon>
    </lineage>
</organism>
<proteinExistence type="predicted"/>
<dbReference type="Proteomes" id="UP000277294">
    <property type="component" value="Unassembled WGS sequence"/>
</dbReference>
<dbReference type="RefSeq" id="WP_246013109.1">
    <property type="nucleotide sequence ID" value="NZ_UWPJ01000017.1"/>
</dbReference>
<sequence length="946" mass="103133">MKHDAGYARHGAQASAAGLSRRGFLKAAAVAGVTVWIAPLYSPAFGALFEESILRSPQWDPATGRTRLRIDGHAKVLGEKVFARDIRAADMPHWPRQQSHALILRAARADRVYEGFDLTALGDDLRPDKVVTADDLARDRLAFPDFYGEDMLLPVGKTPAYLGHAVAILIFHDFPRYSLARGRLHTGGDAIRYGAQTGPLEREPWGAFRYVRIGGATSDEPDVYSSLKDSPIFPTEKKTLVWPSTSPEDSLDARGMRAAAQIGEELESPPADWLVMKRRYTTQSIDTAALEPDNANCWYDPATRSLHMVLATQSPQEVAEAAAKMVADSGFPLDRLFVHPCYTVGYGSKDHCNVPFYGLVAALYGDGRPVRFATDRFEHFQSSLKRHAFDMQYTMAVDRKTGKLQSFQGMLKGDGGGRANFSPSVVMVGATAAQSVYYFPKNDLIAVAEASRAVDAGSARGYGTLQSMAATEMMIDEMAERLGLDPIEFRARNALLSGMKNTQGAIAGGALRVNEVLERARRHPLWTDREQRKRDYEAAHPNERYGVGFACVQKDFGTGGEAAFVRVALTREGRVVLHHTGVEIGTGMSTSQAVMCAEWFGRPADECHTAVTDWADLPMVGNVDTYTVKQEEQDKLAADPLWTPVHASPSSASNSVYFFGHATLETARVVFEHGLWPAAMAIWSRGEGGGQAAPLVVRREDARWTERGLTANGLEPLPLERLAEQAYASGLVTAAVGHTFNRWQWAEADFTVGGATVRRPLDGLAVRYGDGSRGAAPYEVIERANVFYPPAQRNNAGVTYYSANAALAELAVNLTSGDVRLLSHHSVLECGKPVVEELVSGQLQGGVAMGIGHALHEYLPLYEDGPGNGTWNFDRYHLPRARDVAVWTQSGEILPPISETDPAKGIAEVVMIPIVAAIVNGIAHAIGHRFADLPVTPEKIRKVLET</sequence>
<dbReference type="InterPro" id="IPR006311">
    <property type="entry name" value="TAT_signal"/>
</dbReference>
<dbReference type="SUPFAM" id="SSF54665">
    <property type="entry name" value="CO dehydrogenase molybdoprotein N-domain-like"/>
    <property type="match status" value="1"/>
</dbReference>
<dbReference type="SUPFAM" id="SSF56003">
    <property type="entry name" value="Molybdenum cofactor-binding domain"/>
    <property type="match status" value="1"/>
</dbReference>
<protein>
    <submittedName>
        <fullName evidence="3">Xanthine dehydrogenase molybdenum-binding subunit</fullName>
        <ecNumber evidence="3">1.17.1.4</ecNumber>
    </submittedName>
</protein>
<keyword evidence="3" id="KW-0560">Oxidoreductase</keyword>
<dbReference type="EC" id="1.17.1.4" evidence="3"/>
<dbReference type="AlphaFoldDB" id="A0A3P4B1B9"/>
<dbReference type="GO" id="GO:0004854">
    <property type="term" value="F:xanthine dehydrogenase activity"/>
    <property type="evidence" value="ECO:0007669"/>
    <property type="project" value="UniProtKB-EC"/>
</dbReference>
<dbReference type="Pfam" id="PF20256">
    <property type="entry name" value="MoCoBD_2"/>
    <property type="match status" value="2"/>
</dbReference>
<feature type="domain" description="Aldehyde oxidase/xanthine dehydrogenase second molybdopterin binding" evidence="2">
    <location>
        <begin position="520"/>
        <end position="618"/>
    </location>
</feature>
<name>A0A3P4B1B9_9BURK</name>
<evidence type="ECO:0000259" key="1">
    <source>
        <dbReference type="Pfam" id="PF02738"/>
    </source>
</evidence>
<dbReference type="EMBL" id="UWPJ01000017">
    <property type="protein sequence ID" value="VCU70084.1"/>
    <property type="molecule type" value="Genomic_DNA"/>
</dbReference>
<dbReference type="PANTHER" id="PTHR11908">
    <property type="entry name" value="XANTHINE DEHYDROGENASE"/>
    <property type="match status" value="1"/>
</dbReference>
<dbReference type="InterPro" id="IPR036856">
    <property type="entry name" value="Ald_Oxase/Xan_DH_a/b_sf"/>
</dbReference>
<dbReference type="InterPro" id="IPR046867">
    <property type="entry name" value="AldOxase/xan_DH_MoCoBD2"/>
</dbReference>
<gene>
    <name evidence="3" type="primary">xdhA_1</name>
    <name evidence="3" type="ORF">PIGHUM_02151</name>
</gene>
<dbReference type="PANTHER" id="PTHR11908:SF123">
    <property type="entry name" value="ALDEHYDE OXIDOREDUCTASE MOLYBDENUM-BINDING SUBUNIT PAOC"/>
    <property type="match status" value="1"/>
</dbReference>
<dbReference type="GO" id="GO:0005506">
    <property type="term" value="F:iron ion binding"/>
    <property type="evidence" value="ECO:0007669"/>
    <property type="project" value="InterPro"/>
</dbReference>
<feature type="domain" description="Aldehyde oxidase/xanthine dehydrogenase first molybdopterin binding" evidence="1">
    <location>
        <begin position="275"/>
        <end position="494"/>
    </location>
</feature>
<dbReference type="NCBIfam" id="TIGR01409">
    <property type="entry name" value="TAT_signal_seq"/>
    <property type="match status" value="1"/>
</dbReference>
<dbReference type="Pfam" id="PF02738">
    <property type="entry name" value="MoCoBD_1"/>
    <property type="match status" value="1"/>
</dbReference>
<dbReference type="InterPro" id="IPR016208">
    <property type="entry name" value="Ald_Oxase/xanthine_DH-like"/>
</dbReference>
<evidence type="ECO:0000313" key="4">
    <source>
        <dbReference type="Proteomes" id="UP000277294"/>
    </source>
</evidence>
<dbReference type="Gene3D" id="3.30.365.10">
    <property type="entry name" value="Aldehyde oxidase/xanthine dehydrogenase, molybdopterin binding domain"/>
    <property type="match status" value="4"/>
</dbReference>
<dbReference type="InterPro" id="IPR008274">
    <property type="entry name" value="AldOxase/xan_DH_MoCoBD1"/>
</dbReference>
<evidence type="ECO:0000259" key="2">
    <source>
        <dbReference type="Pfam" id="PF20256"/>
    </source>
</evidence>
<dbReference type="InterPro" id="IPR019546">
    <property type="entry name" value="TAT_signal_bac_arc"/>
</dbReference>
<reference evidence="3 4" key="1">
    <citation type="submission" date="2018-10" db="EMBL/GenBank/DDBJ databases">
        <authorList>
            <person name="Criscuolo A."/>
        </authorList>
    </citation>
    <scope>NUCLEOTIDE SEQUENCE [LARGE SCALE GENOMIC DNA]</scope>
    <source>
        <strain evidence="3">DnA1</strain>
    </source>
</reference>
<dbReference type="InterPro" id="IPR037165">
    <property type="entry name" value="AldOxase/xan_DH_Mopterin-bd_sf"/>
</dbReference>
<keyword evidence="4" id="KW-1185">Reference proteome</keyword>
<evidence type="ECO:0000313" key="3">
    <source>
        <dbReference type="EMBL" id="VCU70084.1"/>
    </source>
</evidence>